<dbReference type="Gene3D" id="2.60.120.10">
    <property type="entry name" value="Jelly Rolls"/>
    <property type="match status" value="1"/>
</dbReference>
<accession>A0A3D8Y5R2</accession>
<gene>
    <name evidence="2" type="ORF">DSL64_21865</name>
</gene>
<name>A0A3D8Y5R2_9BACT</name>
<dbReference type="Pfam" id="PF00027">
    <property type="entry name" value="cNMP_binding"/>
    <property type="match status" value="1"/>
</dbReference>
<comment type="caution">
    <text evidence="2">The sequence shown here is derived from an EMBL/GenBank/DDBJ whole genome shotgun (WGS) entry which is preliminary data.</text>
</comment>
<keyword evidence="3" id="KW-1185">Reference proteome</keyword>
<proteinExistence type="predicted"/>
<dbReference type="Proteomes" id="UP000256373">
    <property type="component" value="Unassembled WGS sequence"/>
</dbReference>
<evidence type="ECO:0000313" key="3">
    <source>
        <dbReference type="Proteomes" id="UP000256373"/>
    </source>
</evidence>
<dbReference type="SUPFAM" id="SSF51206">
    <property type="entry name" value="cAMP-binding domain-like"/>
    <property type="match status" value="1"/>
</dbReference>
<dbReference type="RefSeq" id="WP_115833074.1">
    <property type="nucleotide sequence ID" value="NZ_QNUL01000023.1"/>
</dbReference>
<feature type="domain" description="Cyclic nucleotide-binding" evidence="1">
    <location>
        <begin position="38"/>
        <end position="125"/>
    </location>
</feature>
<dbReference type="InterPro" id="IPR000595">
    <property type="entry name" value="cNMP-bd_dom"/>
</dbReference>
<evidence type="ECO:0000313" key="2">
    <source>
        <dbReference type="EMBL" id="REA58035.1"/>
    </source>
</evidence>
<organism evidence="2 3">
    <name type="scientific">Dyadobacter luteus</name>
    <dbReference type="NCBI Taxonomy" id="2259619"/>
    <lineage>
        <taxon>Bacteria</taxon>
        <taxon>Pseudomonadati</taxon>
        <taxon>Bacteroidota</taxon>
        <taxon>Cytophagia</taxon>
        <taxon>Cytophagales</taxon>
        <taxon>Spirosomataceae</taxon>
        <taxon>Dyadobacter</taxon>
    </lineage>
</organism>
<reference evidence="2 3" key="1">
    <citation type="submission" date="2018-07" db="EMBL/GenBank/DDBJ databases">
        <title>Dyadobacter roseus sp. nov., isolated from rose rhizosphere soil.</title>
        <authorList>
            <person name="Chen L."/>
        </authorList>
    </citation>
    <scope>NUCLEOTIDE SEQUENCE [LARGE SCALE GENOMIC DNA]</scope>
    <source>
        <strain evidence="2 3">RS19</strain>
    </source>
</reference>
<protein>
    <submittedName>
        <fullName evidence="2">Crp/Fnr family transcriptional regulator</fullName>
    </submittedName>
</protein>
<evidence type="ECO:0000259" key="1">
    <source>
        <dbReference type="Pfam" id="PF00027"/>
    </source>
</evidence>
<dbReference type="InterPro" id="IPR018490">
    <property type="entry name" value="cNMP-bd_dom_sf"/>
</dbReference>
<sequence>MKALPLQVMDEFWNFIESYALLSARSKEAWSEILKESQVGKGSFLLEAGVVPKEIVFVRKGLFAYEYLNEKGDKVIKKFFPENSLVASNSAILKQEPGRFTIQALEDCQVISYSFQGFKALTEQYSDVAAFYIKYMERHWVIEKEFEEITLKSQTAKQRYEQFEREHPDLIPRLKLHHIASYLAITPTQLSRIRAEL</sequence>
<dbReference type="InterPro" id="IPR014710">
    <property type="entry name" value="RmlC-like_jellyroll"/>
</dbReference>
<dbReference type="OrthoDB" id="663011at2"/>
<dbReference type="EMBL" id="QNUL01000023">
    <property type="protein sequence ID" value="REA58035.1"/>
    <property type="molecule type" value="Genomic_DNA"/>
</dbReference>
<dbReference type="AlphaFoldDB" id="A0A3D8Y5R2"/>
<dbReference type="CDD" id="cd00038">
    <property type="entry name" value="CAP_ED"/>
    <property type="match status" value="1"/>
</dbReference>